<dbReference type="InterPro" id="IPR055066">
    <property type="entry name" value="AASDHPPT_N"/>
</dbReference>
<evidence type="ECO:0000256" key="2">
    <source>
        <dbReference type="ARBA" id="ARBA00022679"/>
    </source>
</evidence>
<comment type="caution">
    <text evidence="5">The sequence shown here is derived from an EMBL/GenBank/DDBJ whole genome shotgun (WGS) entry which is preliminary data.</text>
</comment>
<dbReference type="GO" id="GO:0000287">
    <property type="term" value="F:magnesium ion binding"/>
    <property type="evidence" value="ECO:0007669"/>
    <property type="project" value="InterPro"/>
</dbReference>
<dbReference type="PANTHER" id="PTHR12215:SF10">
    <property type="entry name" value="L-AMINOADIPATE-SEMIALDEHYDE DEHYDROGENASE-PHOSPHOPANTETHEINYL TRANSFERASE"/>
    <property type="match status" value="1"/>
</dbReference>
<evidence type="ECO:0000256" key="1">
    <source>
        <dbReference type="ARBA" id="ARBA00013172"/>
    </source>
</evidence>
<dbReference type="SUPFAM" id="SSF56214">
    <property type="entry name" value="4'-phosphopantetheinyl transferase"/>
    <property type="match status" value="2"/>
</dbReference>
<dbReference type="FunFam" id="3.90.470.20:FF:000013">
    <property type="entry name" value="L-aminoadipate-semialdehyde dehydrogenase-phosphopantetheinyl transferase"/>
    <property type="match status" value="1"/>
</dbReference>
<protein>
    <recommendedName>
        <fullName evidence="1">holo-[acyl-carrier-protein] synthase</fullName>
        <ecNumber evidence="1">2.7.8.7</ecNumber>
    </recommendedName>
</protein>
<proteinExistence type="predicted"/>
<dbReference type="Pfam" id="PF01648">
    <property type="entry name" value="ACPS"/>
    <property type="match status" value="1"/>
</dbReference>
<accession>A0A1E5V5D1</accession>
<dbReference type="OrthoDB" id="26719at2759"/>
<organism evidence="5 6">
    <name type="scientific">Dichanthelium oligosanthes</name>
    <dbReference type="NCBI Taxonomy" id="888268"/>
    <lineage>
        <taxon>Eukaryota</taxon>
        <taxon>Viridiplantae</taxon>
        <taxon>Streptophyta</taxon>
        <taxon>Embryophyta</taxon>
        <taxon>Tracheophyta</taxon>
        <taxon>Spermatophyta</taxon>
        <taxon>Magnoliopsida</taxon>
        <taxon>Liliopsida</taxon>
        <taxon>Poales</taxon>
        <taxon>Poaceae</taxon>
        <taxon>PACMAD clade</taxon>
        <taxon>Panicoideae</taxon>
        <taxon>Panicodae</taxon>
        <taxon>Paniceae</taxon>
        <taxon>Dichantheliinae</taxon>
        <taxon>Dichanthelium</taxon>
    </lineage>
</organism>
<dbReference type="InterPro" id="IPR037143">
    <property type="entry name" value="4-PPantetheinyl_Trfase_dom_sf"/>
</dbReference>
<sequence>MMEEESGVRRWLVDITHWRPSPAQFDAAAALLPPHERSAIARFVKEDDRKRALVSRLLQYSLVRHVLRIPFHQINICRTPEGKPYLQKDCPTFPNFNFNTSHQGDYVGIASEPLCLVGLDIVSVSKPQGETTTEFISNLSSYLTEHEWSCVVRAGIPSEVLTEFYRYNISFRDFLIDDMCIQNQYFRAKIPISGYRKYWCLKEAFVKAIGAGVGFGLHRLEFHHEHWTNISIHIDGKVSNKWRFWLFKLDEMHLVCMDRLVLPLSQITIRFGFSRYICFAMHLDIEL</sequence>
<dbReference type="EC" id="2.7.8.7" evidence="1"/>
<gene>
    <name evidence="5" type="ORF">BAE44_0018612</name>
</gene>
<dbReference type="EMBL" id="LWDX02050874">
    <property type="protein sequence ID" value="OEL20369.1"/>
    <property type="molecule type" value="Genomic_DNA"/>
</dbReference>
<dbReference type="InterPro" id="IPR050559">
    <property type="entry name" value="P-Pant_transferase_sf"/>
</dbReference>
<dbReference type="Pfam" id="PF22624">
    <property type="entry name" value="AASDHPPT_N"/>
    <property type="match status" value="1"/>
</dbReference>
<evidence type="ECO:0000313" key="6">
    <source>
        <dbReference type="Proteomes" id="UP000095767"/>
    </source>
</evidence>
<keyword evidence="2 5" id="KW-0808">Transferase</keyword>
<dbReference type="GO" id="GO:0008897">
    <property type="term" value="F:holo-[acyl-carrier-protein] synthase activity"/>
    <property type="evidence" value="ECO:0007669"/>
    <property type="project" value="UniProtKB-EC"/>
</dbReference>
<evidence type="ECO:0000259" key="4">
    <source>
        <dbReference type="Pfam" id="PF22624"/>
    </source>
</evidence>
<name>A0A1E5V5D1_9POAL</name>
<dbReference type="AlphaFoldDB" id="A0A1E5V5D1"/>
<keyword evidence="6" id="KW-1185">Reference proteome</keyword>
<evidence type="ECO:0000259" key="3">
    <source>
        <dbReference type="Pfam" id="PF01648"/>
    </source>
</evidence>
<evidence type="ECO:0000313" key="5">
    <source>
        <dbReference type="EMBL" id="OEL20369.1"/>
    </source>
</evidence>
<dbReference type="Proteomes" id="UP000095767">
    <property type="component" value="Unassembled WGS sequence"/>
</dbReference>
<feature type="domain" description="4'-phosphopantetheinyl transferase N-terminal" evidence="4">
    <location>
        <begin position="17"/>
        <end position="113"/>
    </location>
</feature>
<dbReference type="Gene3D" id="3.90.470.20">
    <property type="entry name" value="4'-phosphopantetheinyl transferase domain"/>
    <property type="match status" value="2"/>
</dbReference>
<feature type="domain" description="4'-phosphopantetheinyl transferase" evidence="3">
    <location>
        <begin position="196"/>
        <end position="250"/>
    </location>
</feature>
<reference evidence="5 6" key="1">
    <citation type="submission" date="2016-09" db="EMBL/GenBank/DDBJ databases">
        <title>The draft genome of Dichanthelium oligosanthes: A C3 panicoid grass species.</title>
        <authorList>
            <person name="Studer A.J."/>
            <person name="Schnable J.C."/>
            <person name="Brutnell T.P."/>
        </authorList>
    </citation>
    <scope>NUCLEOTIDE SEQUENCE [LARGE SCALE GENOMIC DNA]</scope>
    <source>
        <strain evidence="6">cv. Kellogg 1175</strain>
        <tissue evidence="5">Leaf</tissue>
    </source>
</reference>
<dbReference type="PANTHER" id="PTHR12215">
    <property type="entry name" value="PHOSPHOPANTETHEINE TRANSFERASE"/>
    <property type="match status" value="1"/>
</dbReference>
<dbReference type="GO" id="GO:0005829">
    <property type="term" value="C:cytosol"/>
    <property type="evidence" value="ECO:0007669"/>
    <property type="project" value="TreeGrafter"/>
</dbReference>
<dbReference type="STRING" id="888268.A0A1E5V5D1"/>
<dbReference type="GO" id="GO:0019878">
    <property type="term" value="P:lysine biosynthetic process via aminoadipic acid"/>
    <property type="evidence" value="ECO:0007669"/>
    <property type="project" value="TreeGrafter"/>
</dbReference>
<dbReference type="InterPro" id="IPR008278">
    <property type="entry name" value="4-PPantetheinyl_Trfase_dom"/>
</dbReference>